<evidence type="ECO:0000313" key="2">
    <source>
        <dbReference type="EMBL" id="TEB08947.1"/>
    </source>
</evidence>
<keyword evidence="3" id="KW-1185">Reference proteome</keyword>
<sequence>MSGSVTWNKLTYSNSMGLKLAALLHTRSDLKTAVIVCHGFTGSKEGGGKALTMSEELGKLGYAALLFDFCGCGESEGDFSDISLTRHIGDIKSSVDFCLEAGFKRVITTGRSFGGTAAVCHGAADERVAGVSAWAAPAEPVRLFSGFLEQAGEPNHKLVPLARQDGAIHVKRSFFQDLASYDVAENAALLAPRPLQVVHGSNDEVVPVRNADIIFKAAGQPKDMQIISGADHQFTGHYRQAWAAFFKWLKEHFPV</sequence>
<dbReference type="SUPFAM" id="SSF53474">
    <property type="entry name" value="alpha/beta-Hydrolases"/>
    <property type="match status" value="1"/>
</dbReference>
<comment type="caution">
    <text evidence="2">The sequence shown here is derived from an EMBL/GenBank/DDBJ whole genome shotgun (WGS) entry which is preliminary data.</text>
</comment>
<evidence type="ECO:0000313" key="3">
    <source>
        <dbReference type="Proteomes" id="UP000297597"/>
    </source>
</evidence>
<protein>
    <recommendedName>
        <fullName evidence="1">Serine aminopeptidase S33 domain-containing protein</fullName>
    </recommendedName>
</protein>
<dbReference type="PANTHER" id="PTHR22946">
    <property type="entry name" value="DIENELACTONE HYDROLASE DOMAIN-CONTAINING PROTEIN-RELATED"/>
    <property type="match status" value="1"/>
</dbReference>
<dbReference type="RefSeq" id="WP_134215749.1">
    <property type="nucleotide sequence ID" value="NZ_QFFZ01000068.1"/>
</dbReference>
<dbReference type="InterPro" id="IPR029058">
    <property type="entry name" value="AB_hydrolase_fold"/>
</dbReference>
<dbReference type="Pfam" id="PF12146">
    <property type="entry name" value="Hydrolase_4"/>
    <property type="match status" value="1"/>
</dbReference>
<name>A0A4Y7RKV5_9FIRM</name>
<organism evidence="2 3">
    <name type="scientific">Pelotomaculum propionicicum</name>
    <dbReference type="NCBI Taxonomy" id="258475"/>
    <lineage>
        <taxon>Bacteria</taxon>
        <taxon>Bacillati</taxon>
        <taxon>Bacillota</taxon>
        <taxon>Clostridia</taxon>
        <taxon>Eubacteriales</taxon>
        <taxon>Desulfotomaculaceae</taxon>
        <taxon>Pelotomaculum</taxon>
    </lineage>
</organism>
<gene>
    <name evidence="2" type="ORF">Pmgp_03523</name>
</gene>
<dbReference type="EMBL" id="QFFZ01000068">
    <property type="protein sequence ID" value="TEB08947.1"/>
    <property type="molecule type" value="Genomic_DNA"/>
</dbReference>
<dbReference type="InterPro" id="IPR050261">
    <property type="entry name" value="FrsA_esterase"/>
</dbReference>
<dbReference type="OrthoDB" id="9780269at2"/>
<proteinExistence type="predicted"/>
<reference evidence="2 3" key="1">
    <citation type="journal article" date="2018" name="Environ. Microbiol.">
        <title>Novel energy conservation strategies and behaviour of Pelotomaculum schinkii driving syntrophic propionate catabolism.</title>
        <authorList>
            <person name="Hidalgo-Ahumada C.A.P."/>
            <person name="Nobu M.K."/>
            <person name="Narihiro T."/>
            <person name="Tamaki H."/>
            <person name="Liu W.T."/>
            <person name="Kamagata Y."/>
            <person name="Stams A.J.M."/>
            <person name="Imachi H."/>
            <person name="Sousa D.Z."/>
        </authorList>
    </citation>
    <scope>NUCLEOTIDE SEQUENCE [LARGE SCALE GENOMIC DNA]</scope>
    <source>
        <strain evidence="2 3">MGP</strain>
    </source>
</reference>
<dbReference type="Proteomes" id="UP000297597">
    <property type="component" value="Unassembled WGS sequence"/>
</dbReference>
<dbReference type="AlphaFoldDB" id="A0A4Y7RKV5"/>
<feature type="domain" description="Serine aminopeptidase S33" evidence="1">
    <location>
        <begin position="31"/>
        <end position="138"/>
    </location>
</feature>
<dbReference type="Gene3D" id="3.40.50.1820">
    <property type="entry name" value="alpha/beta hydrolase"/>
    <property type="match status" value="1"/>
</dbReference>
<dbReference type="PANTHER" id="PTHR22946:SF0">
    <property type="entry name" value="DIENELACTONE HYDROLASE DOMAIN-CONTAINING PROTEIN"/>
    <property type="match status" value="1"/>
</dbReference>
<dbReference type="InterPro" id="IPR022742">
    <property type="entry name" value="Hydrolase_4"/>
</dbReference>
<accession>A0A4Y7RKV5</accession>
<evidence type="ECO:0000259" key="1">
    <source>
        <dbReference type="Pfam" id="PF12146"/>
    </source>
</evidence>